<evidence type="ECO:0000259" key="1">
    <source>
        <dbReference type="Pfam" id="PF08808"/>
    </source>
</evidence>
<gene>
    <name evidence="2" type="ORF">H9830_00465</name>
</gene>
<dbReference type="EMBL" id="DXDC01000009">
    <property type="protein sequence ID" value="HIY64731.1"/>
    <property type="molecule type" value="Genomic_DNA"/>
</dbReference>
<name>A0A9D1YSM5_9MICO</name>
<sequence>MTHGEIEIEVSDDLGDVWHVGYEPDAWAWVPWRYADDEGLFGGRWDDQLGQFRTIYTADSLLGCLLELLARFRPNRTLLAALDDIVDDDDSVGQFPEAPSGAVGHSWLDGREYGSARQTGSYCFITHSRSLAALIAHYPLERHGLTASDVDAALLKDAHDRVVTRSIARWLYDLHDDDGASVDGVRFQSRHGDEIRVWAVFERADDGAQSQRLRATSEPTRLHPDLPALQEAFSRFGLRWAED</sequence>
<proteinExistence type="predicted"/>
<organism evidence="2 3">
    <name type="scientific">Candidatus Agrococcus pullicola</name>
    <dbReference type="NCBI Taxonomy" id="2838429"/>
    <lineage>
        <taxon>Bacteria</taxon>
        <taxon>Bacillati</taxon>
        <taxon>Actinomycetota</taxon>
        <taxon>Actinomycetes</taxon>
        <taxon>Micrococcales</taxon>
        <taxon>Microbacteriaceae</taxon>
        <taxon>Agrococcus</taxon>
    </lineage>
</organism>
<evidence type="ECO:0000313" key="3">
    <source>
        <dbReference type="Proteomes" id="UP000824005"/>
    </source>
</evidence>
<feature type="domain" description="RES" evidence="1">
    <location>
        <begin position="17"/>
        <end position="120"/>
    </location>
</feature>
<dbReference type="InterPro" id="IPR014914">
    <property type="entry name" value="RES_dom"/>
</dbReference>
<dbReference type="AlphaFoldDB" id="A0A9D1YSM5"/>
<protein>
    <recommendedName>
        <fullName evidence="1">RES domain-containing protein</fullName>
    </recommendedName>
</protein>
<reference evidence="2" key="2">
    <citation type="submission" date="2021-04" db="EMBL/GenBank/DDBJ databases">
        <authorList>
            <person name="Gilroy R."/>
        </authorList>
    </citation>
    <scope>NUCLEOTIDE SEQUENCE</scope>
    <source>
        <strain evidence="2">ChiGjej1B1-98</strain>
    </source>
</reference>
<comment type="caution">
    <text evidence="2">The sequence shown here is derived from an EMBL/GenBank/DDBJ whole genome shotgun (WGS) entry which is preliminary data.</text>
</comment>
<accession>A0A9D1YSM5</accession>
<dbReference type="Proteomes" id="UP000824005">
    <property type="component" value="Unassembled WGS sequence"/>
</dbReference>
<dbReference type="Pfam" id="PF08808">
    <property type="entry name" value="RES"/>
    <property type="match status" value="1"/>
</dbReference>
<evidence type="ECO:0000313" key="2">
    <source>
        <dbReference type="EMBL" id="HIY64731.1"/>
    </source>
</evidence>
<reference evidence="2" key="1">
    <citation type="journal article" date="2021" name="PeerJ">
        <title>Extensive microbial diversity within the chicken gut microbiome revealed by metagenomics and culture.</title>
        <authorList>
            <person name="Gilroy R."/>
            <person name="Ravi A."/>
            <person name="Getino M."/>
            <person name="Pursley I."/>
            <person name="Horton D.L."/>
            <person name="Alikhan N.F."/>
            <person name="Baker D."/>
            <person name="Gharbi K."/>
            <person name="Hall N."/>
            <person name="Watson M."/>
            <person name="Adriaenssens E.M."/>
            <person name="Foster-Nyarko E."/>
            <person name="Jarju S."/>
            <person name="Secka A."/>
            <person name="Antonio M."/>
            <person name="Oren A."/>
            <person name="Chaudhuri R.R."/>
            <person name="La Ragione R."/>
            <person name="Hildebrand F."/>
            <person name="Pallen M.J."/>
        </authorList>
    </citation>
    <scope>NUCLEOTIDE SEQUENCE</scope>
    <source>
        <strain evidence="2">ChiGjej1B1-98</strain>
    </source>
</reference>